<keyword evidence="3" id="KW-1185">Reference proteome</keyword>
<dbReference type="EMBL" id="RJVU01007700">
    <property type="protein sequence ID" value="ROL53792.1"/>
    <property type="molecule type" value="Genomic_DNA"/>
</dbReference>
<sequence>MDVSGDRTPITRTPFLSGPPSPAKQTFKSSVQTFPRKRKKPTNCSRTSPKLSTQLMQVDYRFSILDNETDFCAGSQGLLVSYTGGHNLCVFCLGEEHTRTVLEGAVCVNCERLPLKTLRSHLALFSSGEVSPPVPAEAADEDALLDDDDILSLTSSDPGPNALLAASPREQEMAEEEEVDESAAPLRPPCLLALVSRALLVYDHELAHIS</sequence>
<dbReference type="Proteomes" id="UP000281406">
    <property type="component" value="Unassembled WGS sequence"/>
</dbReference>
<feature type="region of interest" description="Disordered" evidence="1">
    <location>
        <begin position="153"/>
        <end position="182"/>
    </location>
</feature>
<dbReference type="AlphaFoldDB" id="A0A3N0Z681"/>
<proteinExistence type="predicted"/>
<feature type="region of interest" description="Disordered" evidence="1">
    <location>
        <begin position="1"/>
        <end position="32"/>
    </location>
</feature>
<evidence type="ECO:0000313" key="2">
    <source>
        <dbReference type="EMBL" id="ROL53792.1"/>
    </source>
</evidence>
<comment type="caution">
    <text evidence="2">The sequence shown here is derived from an EMBL/GenBank/DDBJ whole genome shotgun (WGS) entry which is preliminary data.</text>
</comment>
<accession>A0A3N0Z681</accession>
<protein>
    <submittedName>
        <fullName evidence="2">Uncharacterized protein</fullName>
    </submittedName>
</protein>
<gene>
    <name evidence="2" type="ORF">DPX16_9492</name>
</gene>
<evidence type="ECO:0000256" key="1">
    <source>
        <dbReference type="SAM" id="MobiDB-lite"/>
    </source>
</evidence>
<name>A0A3N0Z681_ANAGA</name>
<organism evidence="2 3">
    <name type="scientific">Anabarilius grahami</name>
    <name type="common">Kanglang fish</name>
    <name type="synonym">Barilius grahami</name>
    <dbReference type="NCBI Taxonomy" id="495550"/>
    <lineage>
        <taxon>Eukaryota</taxon>
        <taxon>Metazoa</taxon>
        <taxon>Chordata</taxon>
        <taxon>Craniata</taxon>
        <taxon>Vertebrata</taxon>
        <taxon>Euteleostomi</taxon>
        <taxon>Actinopterygii</taxon>
        <taxon>Neopterygii</taxon>
        <taxon>Teleostei</taxon>
        <taxon>Ostariophysi</taxon>
        <taxon>Cypriniformes</taxon>
        <taxon>Xenocyprididae</taxon>
        <taxon>Xenocypridinae</taxon>
        <taxon>Xenocypridinae incertae sedis</taxon>
        <taxon>Anabarilius</taxon>
    </lineage>
</organism>
<reference evidence="2 3" key="1">
    <citation type="submission" date="2018-10" db="EMBL/GenBank/DDBJ databases">
        <title>Genome assembly for a Yunnan-Guizhou Plateau 3E fish, Anabarilius grahami (Regan), and its evolutionary and genetic applications.</title>
        <authorList>
            <person name="Jiang W."/>
        </authorList>
    </citation>
    <scope>NUCLEOTIDE SEQUENCE [LARGE SCALE GENOMIC DNA]</scope>
    <source>
        <strain evidence="2">AG-KIZ</strain>
        <tissue evidence="2">Muscle</tissue>
    </source>
</reference>
<evidence type="ECO:0000313" key="3">
    <source>
        <dbReference type="Proteomes" id="UP000281406"/>
    </source>
</evidence>
<feature type="compositionally biased region" description="Polar residues" evidence="1">
    <location>
        <begin position="23"/>
        <end position="32"/>
    </location>
</feature>